<dbReference type="EMBL" id="MDYQ01000052">
    <property type="protein sequence ID" value="PRP85006.1"/>
    <property type="molecule type" value="Genomic_DNA"/>
</dbReference>
<evidence type="ECO:0000313" key="7">
    <source>
        <dbReference type="EMBL" id="PRP85006.1"/>
    </source>
</evidence>
<name>A0A2P6NM00_9EUKA</name>
<comment type="subcellular location">
    <subcellularLocation>
        <location evidence="1">Cytoplasm</location>
        <location evidence="1">Cytoskeleton</location>
    </subcellularLocation>
</comment>
<dbReference type="InParanoid" id="A0A2P6NM00"/>
<feature type="region of interest" description="Disordered" evidence="6">
    <location>
        <begin position="30"/>
        <end position="60"/>
    </location>
</feature>
<dbReference type="GO" id="GO:0034314">
    <property type="term" value="P:Arp2/3 complex-mediated actin nucleation"/>
    <property type="evidence" value="ECO:0007669"/>
    <property type="project" value="InterPro"/>
</dbReference>
<evidence type="ECO:0000256" key="3">
    <source>
        <dbReference type="ARBA" id="ARBA00022490"/>
    </source>
</evidence>
<dbReference type="InterPro" id="IPR036743">
    <property type="entry name" value="ARPC5_sf"/>
</dbReference>
<accession>A0A2P6NM00</accession>
<comment type="similarity">
    <text evidence="2 5">Belongs to the ARPC5 family.</text>
</comment>
<keyword evidence="4 5" id="KW-0206">Cytoskeleton</keyword>
<evidence type="ECO:0000256" key="5">
    <source>
        <dbReference type="RuleBase" id="RU004301"/>
    </source>
</evidence>
<keyword evidence="3" id="KW-0963">Cytoplasm</keyword>
<comment type="caution">
    <text evidence="7">The sequence shown here is derived from an EMBL/GenBank/DDBJ whole genome shotgun (WGS) entry which is preliminary data.</text>
</comment>
<organism evidence="7 8">
    <name type="scientific">Planoprotostelium fungivorum</name>
    <dbReference type="NCBI Taxonomy" id="1890364"/>
    <lineage>
        <taxon>Eukaryota</taxon>
        <taxon>Amoebozoa</taxon>
        <taxon>Evosea</taxon>
        <taxon>Variosea</taxon>
        <taxon>Cavosteliida</taxon>
        <taxon>Cavosteliaceae</taxon>
        <taxon>Planoprotostelium</taxon>
    </lineage>
</organism>
<evidence type="ECO:0000256" key="6">
    <source>
        <dbReference type="SAM" id="MobiDB-lite"/>
    </source>
</evidence>
<keyword evidence="8" id="KW-1185">Reference proteome</keyword>
<dbReference type="Pfam" id="PF04699">
    <property type="entry name" value="P16-Arc"/>
    <property type="match status" value="1"/>
</dbReference>
<dbReference type="STRING" id="1890364.A0A2P6NM00"/>
<evidence type="ECO:0000256" key="2">
    <source>
        <dbReference type="ARBA" id="ARBA00006084"/>
    </source>
</evidence>
<evidence type="ECO:0000256" key="4">
    <source>
        <dbReference type="ARBA" id="ARBA00023212"/>
    </source>
</evidence>
<proteinExistence type="inferred from homology"/>
<dbReference type="AlphaFoldDB" id="A0A2P6NM00"/>
<dbReference type="FunCoup" id="A0A2P6NM00">
    <property type="interactions" value="385"/>
</dbReference>
<evidence type="ECO:0000313" key="8">
    <source>
        <dbReference type="Proteomes" id="UP000241769"/>
    </source>
</evidence>
<dbReference type="SUPFAM" id="SSF69103">
    <property type="entry name" value="Arp2/3 complex 16 kDa subunit ARPC5"/>
    <property type="match status" value="1"/>
</dbReference>
<sequence length="176" mass="19272">MKLTEVPGRAGSIVNVHVTYREYFPSCQQQEQPFHSGAKRETMSEEYEGQQSTKTDAQWSSEISGREKAVQQQTNVGNIAGALDQALQDPPYNAGEAVRTKNAALVVSVLSAAKEKDIDGIVSKLSDDNLDLLMKFVYKGLETGENSNILLKWHESVFGKTGLGSIVRALAEKRAV</sequence>
<dbReference type="Proteomes" id="UP000241769">
    <property type="component" value="Unassembled WGS sequence"/>
</dbReference>
<evidence type="ECO:0000256" key="1">
    <source>
        <dbReference type="ARBA" id="ARBA00004245"/>
    </source>
</evidence>
<dbReference type="GO" id="GO:0030833">
    <property type="term" value="P:regulation of actin filament polymerization"/>
    <property type="evidence" value="ECO:0007669"/>
    <property type="project" value="InterPro"/>
</dbReference>
<gene>
    <name evidence="7" type="ORF">PROFUN_07294</name>
</gene>
<dbReference type="OrthoDB" id="429520at2759"/>
<dbReference type="InterPro" id="IPR006789">
    <property type="entry name" value="ARPC5"/>
</dbReference>
<reference evidence="7 8" key="1">
    <citation type="journal article" date="2018" name="Genome Biol. Evol.">
        <title>Multiple Roots of Fruiting Body Formation in Amoebozoa.</title>
        <authorList>
            <person name="Hillmann F."/>
            <person name="Forbes G."/>
            <person name="Novohradska S."/>
            <person name="Ferling I."/>
            <person name="Riege K."/>
            <person name="Groth M."/>
            <person name="Westermann M."/>
            <person name="Marz M."/>
            <person name="Spaller T."/>
            <person name="Winckler T."/>
            <person name="Schaap P."/>
            <person name="Glockner G."/>
        </authorList>
    </citation>
    <scope>NUCLEOTIDE SEQUENCE [LARGE SCALE GENOMIC DNA]</scope>
    <source>
        <strain evidence="7 8">Jena</strain>
    </source>
</reference>
<comment type="function">
    <text evidence="5">Functions as component of the Arp2/3 complex which is involved in regulation of actin polymerization and together with an activating nucleation-promoting factor (NPF) mediates the formation of branched actin networks. Arp2/3 complex plays a critical role in the control of cell morphogenesis via the modulation of cell polarity development.</text>
</comment>
<protein>
    <recommendedName>
        <fullName evidence="5">Actin-related protein 2/3 complex subunit 5</fullName>
    </recommendedName>
</protein>
<dbReference type="PANTHER" id="PTHR12644">
    <property type="entry name" value="ARP2/3 COMPLEX 16 KD SUBUNIT P16-ARC"/>
    <property type="match status" value="1"/>
</dbReference>
<dbReference type="GO" id="GO:0005885">
    <property type="term" value="C:Arp2/3 protein complex"/>
    <property type="evidence" value="ECO:0007669"/>
    <property type="project" value="InterPro"/>
</dbReference>
<dbReference type="Gene3D" id="1.25.40.190">
    <property type="entry name" value="Actin-related protein 2/3 complex subunit 5"/>
    <property type="match status" value="1"/>
</dbReference>
<feature type="compositionally biased region" description="Polar residues" evidence="6">
    <location>
        <begin position="49"/>
        <end position="60"/>
    </location>
</feature>